<dbReference type="AlphaFoldDB" id="A0A9J5XTK8"/>
<protein>
    <submittedName>
        <fullName evidence="2">Uncharacterized protein</fullName>
    </submittedName>
</protein>
<reference evidence="2 3" key="1">
    <citation type="submission" date="2020-09" db="EMBL/GenBank/DDBJ databases">
        <title>De no assembly of potato wild relative species, Solanum commersonii.</title>
        <authorList>
            <person name="Cho K."/>
        </authorList>
    </citation>
    <scope>NUCLEOTIDE SEQUENCE [LARGE SCALE GENOMIC DNA]</scope>
    <source>
        <strain evidence="2">LZ3.2</strain>
        <tissue evidence="2">Leaf</tissue>
    </source>
</reference>
<name>A0A9J5XTK8_SOLCO</name>
<feature type="compositionally biased region" description="Basic and acidic residues" evidence="1">
    <location>
        <begin position="25"/>
        <end position="38"/>
    </location>
</feature>
<sequence>MECRILHPELKKPFYDNKEVIEGDKEEGKVTQETENWQRKRRPRNRAMEKVDRDDLTEVRIGNHLQL</sequence>
<organism evidence="2 3">
    <name type="scientific">Solanum commersonii</name>
    <name type="common">Commerson's wild potato</name>
    <name type="synonym">Commerson's nightshade</name>
    <dbReference type="NCBI Taxonomy" id="4109"/>
    <lineage>
        <taxon>Eukaryota</taxon>
        <taxon>Viridiplantae</taxon>
        <taxon>Streptophyta</taxon>
        <taxon>Embryophyta</taxon>
        <taxon>Tracheophyta</taxon>
        <taxon>Spermatophyta</taxon>
        <taxon>Magnoliopsida</taxon>
        <taxon>eudicotyledons</taxon>
        <taxon>Gunneridae</taxon>
        <taxon>Pentapetalae</taxon>
        <taxon>asterids</taxon>
        <taxon>lamiids</taxon>
        <taxon>Solanales</taxon>
        <taxon>Solanaceae</taxon>
        <taxon>Solanoideae</taxon>
        <taxon>Solaneae</taxon>
        <taxon>Solanum</taxon>
    </lineage>
</organism>
<proteinExistence type="predicted"/>
<evidence type="ECO:0000256" key="1">
    <source>
        <dbReference type="SAM" id="MobiDB-lite"/>
    </source>
</evidence>
<feature type="region of interest" description="Disordered" evidence="1">
    <location>
        <begin position="25"/>
        <end position="49"/>
    </location>
</feature>
<keyword evidence="3" id="KW-1185">Reference proteome</keyword>
<evidence type="ECO:0000313" key="2">
    <source>
        <dbReference type="EMBL" id="KAG5590911.1"/>
    </source>
</evidence>
<gene>
    <name evidence="2" type="ORF">H5410_041425</name>
</gene>
<comment type="caution">
    <text evidence="2">The sequence shown here is derived from an EMBL/GenBank/DDBJ whole genome shotgun (WGS) entry which is preliminary data.</text>
</comment>
<dbReference type="EMBL" id="JACXVP010000008">
    <property type="protein sequence ID" value="KAG5590911.1"/>
    <property type="molecule type" value="Genomic_DNA"/>
</dbReference>
<accession>A0A9J5XTK8</accession>
<evidence type="ECO:0000313" key="3">
    <source>
        <dbReference type="Proteomes" id="UP000824120"/>
    </source>
</evidence>
<dbReference type="Proteomes" id="UP000824120">
    <property type="component" value="Chromosome 8"/>
</dbReference>